<dbReference type="GO" id="GO:0004650">
    <property type="term" value="F:polygalacturonase activity"/>
    <property type="evidence" value="ECO:0007669"/>
    <property type="project" value="InterPro"/>
</dbReference>
<reference evidence="3" key="1">
    <citation type="submission" date="2020-05" db="EMBL/GenBank/DDBJ databases">
        <title>Phylogenomic resolution of chytrid fungi.</title>
        <authorList>
            <person name="Stajich J.E."/>
            <person name="Amses K."/>
            <person name="Simmons R."/>
            <person name="Seto K."/>
            <person name="Myers J."/>
            <person name="Bonds A."/>
            <person name="Quandt C.A."/>
            <person name="Barry K."/>
            <person name="Liu P."/>
            <person name="Grigoriev I."/>
            <person name="Longcore J.E."/>
            <person name="James T.Y."/>
        </authorList>
    </citation>
    <scope>NUCLEOTIDE SEQUENCE</scope>
    <source>
        <strain evidence="3">JEL0513</strain>
    </source>
</reference>
<evidence type="ECO:0000313" key="3">
    <source>
        <dbReference type="EMBL" id="KAJ3107675.1"/>
    </source>
</evidence>
<keyword evidence="4" id="KW-1185">Reference proteome</keyword>
<dbReference type="Proteomes" id="UP001211907">
    <property type="component" value="Unassembled WGS sequence"/>
</dbReference>
<name>A0AAD5SU15_9FUNG</name>
<dbReference type="InterPro" id="IPR012334">
    <property type="entry name" value="Pectin_lyas_fold"/>
</dbReference>
<feature type="domain" description="Rhamnogalacturonase A/B/Epimerase-like pectate lyase" evidence="2">
    <location>
        <begin position="44"/>
        <end position="266"/>
    </location>
</feature>
<proteinExistence type="predicted"/>
<dbReference type="InterPro" id="IPR011050">
    <property type="entry name" value="Pectin_lyase_fold/virulence"/>
</dbReference>
<dbReference type="Gene3D" id="2.160.20.10">
    <property type="entry name" value="Single-stranded right-handed beta-helix, Pectin lyase-like"/>
    <property type="match status" value="1"/>
</dbReference>
<dbReference type="AlphaFoldDB" id="A0AAD5SU15"/>
<organism evidence="3 4">
    <name type="scientific">Physocladia obscura</name>
    <dbReference type="NCBI Taxonomy" id="109957"/>
    <lineage>
        <taxon>Eukaryota</taxon>
        <taxon>Fungi</taxon>
        <taxon>Fungi incertae sedis</taxon>
        <taxon>Chytridiomycota</taxon>
        <taxon>Chytridiomycota incertae sedis</taxon>
        <taxon>Chytridiomycetes</taxon>
        <taxon>Chytridiales</taxon>
        <taxon>Chytriomycetaceae</taxon>
        <taxon>Physocladia</taxon>
    </lineage>
</organism>
<sequence>MGKIASFYGVLAALLVTLTRADYWLNDITHRGTVPFGSSSYTVFRNVLNYGATGNGVTDDTAAINAAISAGSRCGLGCDSTTVTPAIIYFPPGTYLISSPLLQYYYTQMIGDANSLPILKASSSFSGIALIDADPTSGGVNWFTNQNNFFRQVRNFVIDLTGLALTTGTGIHWQVSQATSLQNIYFKMIVGGTGNAQQGIFMENGSGGFFSNLTFTGGNIGMAIGNQQFTTRNLVFNNINTAILMIWDWGWTFKGLTINNCGVGINMAAGTASAELVGSAILLDSTFNSVTVGISTLFSSSSLPVTAGSLRIDNVNFVNTPVAVSNSGSTVLAGNQLVGAWGQGYVYTAPSTTSRVQGTLPTISKPASLLSGTNIFERNKPQYESYSSSQILSAKANGCAGE</sequence>
<dbReference type="EMBL" id="JADGJH010001899">
    <property type="protein sequence ID" value="KAJ3107675.1"/>
    <property type="molecule type" value="Genomic_DNA"/>
</dbReference>
<protein>
    <recommendedName>
        <fullName evidence="2">Rhamnogalacturonase A/B/Epimerase-like pectate lyase domain-containing protein</fullName>
    </recommendedName>
</protein>
<comment type="caution">
    <text evidence="3">The sequence shown here is derived from an EMBL/GenBank/DDBJ whole genome shotgun (WGS) entry which is preliminary data.</text>
</comment>
<evidence type="ECO:0000256" key="1">
    <source>
        <dbReference type="SAM" id="SignalP"/>
    </source>
</evidence>
<accession>A0AAD5SU15</accession>
<dbReference type="InterPro" id="IPR039279">
    <property type="entry name" value="QRT3-like"/>
</dbReference>
<gene>
    <name evidence="3" type="ORF">HK100_003542</name>
</gene>
<dbReference type="PANTHER" id="PTHR33928">
    <property type="entry name" value="POLYGALACTURONASE QRT3"/>
    <property type="match status" value="1"/>
</dbReference>
<dbReference type="PANTHER" id="PTHR33928:SF2">
    <property type="entry name" value="PECTATE LYASE SUPERFAMILY PROTEIN DOMAIN-CONTAINING PROTEIN-RELATED"/>
    <property type="match status" value="1"/>
</dbReference>
<keyword evidence="1" id="KW-0732">Signal</keyword>
<evidence type="ECO:0000313" key="4">
    <source>
        <dbReference type="Proteomes" id="UP001211907"/>
    </source>
</evidence>
<dbReference type="InterPro" id="IPR024535">
    <property type="entry name" value="RHGA/B-epi-like_pectate_lyase"/>
</dbReference>
<dbReference type="SUPFAM" id="SSF51126">
    <property type="entry name" value="Pectin lyase-like"/>
    <property type="match status" value="1"/>
</dbReference>
<dbReference type="Pfam" id="PF12708">
    <property type="entry name" value="Pect-lyase_RHGA_epim"/>
    <property type="match status" value="1"/>
</dbReference>
<feature type="signal peptide" evidence="1">
    <location>
        <begin position="1"/>
        <end position="21"/>
    </location>
</feature>
<evidence type="ECO:0000259" key="2">
    <source>
        <dbReference type="Pfam" id="PF12708"/>
    </source>
</evidence>
<feature type="chain" id="PRO_5042218530" description="Rhamnogalacturonase A/B/Epimerase-like pectate lyase domain-containing protein" evidence="1">
    <location>
        <begin position="22"/>
        <end position="402"/>
    </location>
</feature>